<keyword evidence="5 10" id="KW-0175">Coiled coil</keyword>
<evidence type="ECO:0000313" key="15">
    <source>
        <dbReference type="RefSeq" id="XP_023938831.1"/>
    </source>
</evidence>
<evidence type="ECO:0000259" key="12">
    <source>
        <dbReference type="Pfam" id="PF10243"/>
    </source>
</evidence>
<proteinExistence type="inferred from homology"/>
<evidence type="ECO:0000256" key="11">
    <source>
        <dbReference type="SAM" id="MobiDB-lite"/>
    </source>
</evidence>
<evidence type="ECO:0000256" key="9">
    <source>
        <dbReference type="ARBA" id="ARBA00070492"/>
    </source>
</evidence>
<dbReference type="KEGG" id="bany:112046445"/>
<keyword evidence="3" id="KW-0963">Cytoplasm</keyword>
<dbReference type="GO" id="GO:0048731">
    <property type="term" value="P:system development"/>
    <property type="evidence" value="ECO:0007669"/>
    <property type="project" value="UniProtKB-ARBA"/>
</dbReference>
<feature type="compositionally biased region" description="Basic and acidic residues" evidence="11">
    <location>
        <begin position="184"/>
        <end position="197"/>
    </location>
</feature>
<feature type="domain" description="TRAF3-interacting protein 1 C-terminal" evidence="13">
    <location>
        <begin position="453"/>
        <end position="597"/>
    </location>
</feature>
<evidence type="ECO:0000256" key="4">
    <source>
        <dbReference type="ARBA" id="ARBA00022794"/>
    </source>
</evidence>
<dbReference type="PANTHER" id="PTHR31363">
    <property type="entry name" value="TRAF3-INTERACTING PROTEIN 1"/>
    <property type="match status" value="1"/>
</dbReference>
<evidence type="ECO:0000259" key="13">
    <source>
        <dbReference type="Pfam" id="PF17749"/>
    </source>
</evidence>
<evidence type="ECO:0000256" key="2">
    <source>
        <dbReference type="ARBA" id="ARBA00004430"/>
    </source>
</evidence>
<evidence type="ECO:0000256" key="7">
    <source>
        <dbReference type="ARBA" id="ARBA00023273"/>
    </source>
</evidence>
<gene>
    <name evidence="15" type="primary">LOC112046445</name>
</gene>
<evidence type="ECO:0000256" key="8">
    <source>
        <dbReference type="ARBA" id="ARBA00043971"/>
    </source>
</evidence>
<keyword evidence="14" id="KW-1185">Reference proteome</keyword>
<evidence type="ECO:0000256" key="3">
    <source>
        <dbReference type="ARBA" id="ARBA00022490"/>
    </source>
</evidence>
<keyword evidence="6" id="KW-0206">Cytoskeleton</keyword>
<feature type="compositionally biased region" description="Polar residues" evidence="11">
    <location>
        <begin position="347"/>
        <end position="359"/>
    </location>
</feature>
<dbReference type="GO" id="GO:0060271">
    <property type="term" value="P:cilium assembly"/>
    <property type="evidence" value="ECO:0007669"/>
    <property type="project" value="TreeGrafter"/>
</dbReference>
<organism evidence="14 15">
    <name type="scientific">Bicyclus anynana</name>
    <name type="common">Squinting bush brown butterfly</name>
    <dbReference type="NCBI Taxonomy" id="110368"/>
    <lineage>
        <taxon>Eukaryota</taxon>
        <taxon>Metazoa</taxon>
        <taxon>Ecdysozoa</taxon>
        <taxon>Arthropoda</taxon>
        <taxon>Hexapoda</taxon>
        <taxon>Insecta</taxon>
        <taxon>Pterygota</taxon>
        <taxon>Neoptera</taxon>
        <taxon>Endopterygota</taxon>
        <taxon>Lepidoptera</taxon>
        <taxon>Glossata</taxon>
        <taxon>Ditrysia</taxon>
        <taxon>Papilionoidea</taxon>
        <taxon>Nymphalidae</taxon>
        <taxon>Satyrinae</taxon>
        <taxon>Satyrini</taxon>
        <taxon>Mycalesina</taxon>
        <taxon>Bicyclus</taxon>
    </lineage>
</organism>
<evidence type="ECO:0000313" key="14">
    <source>
        <dbReference type="Proteomes" id="UP001652582"/>
    </source>
</evidence>
<feature type="compositionally biased region" description="Basic and acidic residues" evidence="11">
    <location>
        <begin position="277"/>
        <end position="288"/>
    </location>
</feature>
<dbReference type="GO" id="GO:0048513">
    <property type="term" value="P:animal organ development"/>
    <property type="evidence" value="ECO:0007669"/>
    <property type="project" value="UniProtKB-ARBA"/>
</dbReference>
<feature type="compositionally biased region" description="Low complexity" evidence="11">
    <location>
        <begin position="379"/>
        <end position="392"/>
    </location>
</feature>
<dbReference type="GO" id="GO:0030992">
    <property type="term" value="C:intraciliary transport particle B"/>
    <property type="evidence" value="ECO:0007669"/>
    <property type="project" value="TreeGrafter"/>
</dbReference>
<sequence length="600" mass="67890">MEKEMNPEIVKATQISLGKYVKRPPLTDKLLKKPPFRFLHDIITSVLKSTGFFSGLFDEEELISDNVKDRESKILFLNKIITVIGTTTGKSLSVKPSKIIAGQEPERTNELLQCLALALDNNLSSDEAVKSYKETVKLNSSSNKKTRDAVSPVKKSSESRKINSKSSDKSIKNVKSDNNGTKSKNKEINNIKKETNSKKSSLPPKATKKVIEKVKQANTIKTSDDEIIRDSDNFEIKVDQNSSLDVLDDLDDADVTKEVNAEPDVNVNNEYLPSQESSKDEDKHEGTSKTENIIAEDNLTNHEYSTFGTEHVENKYENKEETIKSNNELEQSIPHQKTEVEIIQKSNENNSTTDHNIVQTHDKKVTDTSNIKTSDIKRPSSVRPSSSRPGAPRIREKHDNIITSVENLVGCKVNIIAEKTVNEEEDEPTIVIMDNTDNITSMQEENAHLQTSSDQHGHLVQQILNAQKEFTQAAGITEIEWQFGAQKARDVMHQEFEQIRFNVQALSRVANPLGKLLDHIQEDVEVMRQELQQWKMSYEHASKELQKQKAATEEYLLPLYARKKQLDVEIAEKQDKINDLKIIIHKNVSRIDKLLSSANI</sequence>
<dbReference type="InterPro" id="IPR041476">
    <property type="entry name" value="TRAF3IP1_C"/>
</dbReference>
<feature type="compositionally biased region" description="Basic and acidic residues" evidence="11">
    <location>
        <begin position="155"/>
        <end position="175"/>
    </location>
</feature>
<dbReference type="Proteomes" id="UP001652582">
    <property type="component" value="Chromosome 21"/>
</dbReference>
<reference evidence="15" key="1">
    <citation type="submission" date="2025-08" db="UniProtKB">
        <authorList>
            <consortium name="RefSeq"/>
        </authorList>
    </citation>
    <scope>IDENTIFICATION</scope>
</reference>
<dbReference type="InterPro" id="IPR018799">
    <property type="entry name" value="TRAF3IP1"/>
</dbReference>
<accession>A0A6J1N759</accession>
<comment type="subcellular location">
    <subcellularLocation>
        <location evidence="2">Cytoplasm</location>
        <location evidence="2">Cytoskeleton</location>
        <location evidence="2">Cilium axoneme</location>
    </subcellularLocation>
    <subcellularLocation>
        <location evidence="1">Cytoplasm</location>
        <location evidence="1">Cytoskeleton</location>
        <location evidence="1">Cilium basal body</location>
    </subcellularLocation>
</comment>
<dbReference type="AlphaFoldDB" id="A0A6J1N759"/>
<dbReference type="InterPro" id="IPR042576">
    <property type="entry name" value="TRAF3IP1_N_sf"/>
</dbReference>
<dbReference type="RefSeq" id="XP_023938831.1">
    <property type="nucleotide sequence ID" value="XM_024083063.2"/>
</dbReference>
<feature type="compositionally biased region" description="Polar residues" evidence="11">
    <location>
        <begin position="266"/>
        <end position="276"/>
    </location>
</feature>
<dbReference type="Gene3D" id="1.10.418.50">
    <property type="entry name" value="Microtubule-binding protein MIP-T3"/>
    <property type="match status" value="1"/>
</dbReference>
<feature type="region of interest" description="Disordered" evidence="11">
    <location>
        <begin position="263"/>
        <end position="300"/>
    </location>
</feature>
<dbReference type="OrthoDB" id="10258914at2759"/>
<evidence type="ECO:0000256" key="5">
    <source>
        <dbReference type="ARBA" id="ARBA00023054"/>
    </source>
</evidence>
<dbReference type="Pfam" id="PF17749">
    <property type="entry name" value="MIP-T3_C"/>
    <property type="match status" value="1"/>
</dbReference>
<protein>
    <recommendedName>
        <fullName evidence="9">TRAF3-interacting protein 1</fullName>
    </recommendedName>
</protein>
<dbReference type="Pfam" id="PF10243">
    <property type="entry name" value="MIP-T3"/>
    <property type="match status" value="1"/>
</dbReference>
<keyword evidence="7" id="KW-0966">Cell projection</keyword>
<dbReference type="FunFam" id="1.10.418.50:FF:000001">
    <property type="entry name" value="TRAF3-interacting protein 1 isoform X1"/>
    <property type="match status" value="1"/>
</dbReference>
<dbReference type="CTD" id="41739"/>
<dbReference type="GO" id="GO:0070507">
    <property type="term" value="P:regulation of microtubule cytoskeleton organization"/>
    <property type="evidence" value="ECO:0007669"/>
    <property type="project" value="TreeGrafter"/>
</dbReference>
<dbReference type="GO" id="GO:0036064">
    <property type="term" value="C:ciliary basal body"/>
    <property type="evidence" value="ECO:0007669"/>
    <property type="project" value="TreeGrafter"/>
</dbReference>
<feature type="coiled-coil region" evidence="10">
    <location>
        <begin position="517"/>
        <end position="583"/>
    </location>
</feature>
<feature type="region of interest" description="Disordered" evidence="11">
    <location>
        <begin position="136"/>
        <end position="209"/>
    </location>
</feature>
<dbReference type="GeneID" id="112046445"/>
<name>A0A6J1N759_BICAN</name>
<evidence type="ECO:0000256" key="6">
    <source>
        <dbReference type="ARBA" id="ARBA00023212"/>
    </source>
</evidence>
<feature type="domain" description="TRAF3-interacting protein 1 N-terminal" evidence="12">
    <location>
        <begin position="10"/>
        <end position="116"/>
    </location>
</feature>
<keyword evidence="4" id="KW-0970">Cilium biogenesis/degradation</keyword>
<dbReference type="GO" id="GO:0008017">
    <property type="term" value="F:microtubule binding"/>
    <property type="evidence" value="ECO:0007669"/>
    <property type="project" value="InterPro"/>
</dbReference>
<dbReference type="InterPro" id="IPR040468">
    <property type="entry name" value="TRAF3IP1_N"/>
</dbReference>
<evidence type="ECO:0000256" key="10">
    <source>
        <dbReference type="SAM" id="Coils"/>
    </source>
</evidence>
<comment type="similarity">
    <text evidence="8">Belongs to the TRAF3IP1 family.</text>
</comment>
<dbReference type="GO" id="GO:0005930">
    <property type="term" value="C:axoneme"/>
    <property type="evidence" value="ECO:0007669"/>
    <property type="project" value="UniProtKB-SubCell"/>
</dbReference>
<dbReference type="GO" id="GO:0042073">
    <property type="term" value="P:intraciliary transport"/>
    <property type="evidence" value="ECO:0007669"/>
    <property type="project" value="TreeGrafter"/>
</dbReference>
<dbReference type="PANTHER" id="PTHR31363:SF0">
    <property type="entry name" value="TRAF3-INTERACTING PROTEIN 1"/>
    <property type="match status" value="1"/>
</dbReference>
<feature type="region of interest" description="Disordered" evidence="11">
    <location>
        <begin position="347"/>
        <end position="395"/>
    </location>
</feature>
<evidence type="ECO:0000256" key="1">
    <source>
        <dbReference type="ARBA" id="ARBA00004120"/>
    </source>
</evidence>